<dbReference type="OrthoDB" id="1654318at2"/>
<gene>
    <name evidence="2" type="ORF">RR45_GL001998</name>
    <name evidence="3" type="ORF">SAMN02746068_01467</name>
</gene>
<evidence type="ECO:0000313" key="5">
    <source>
        <dbReference type="Proteomes" id="UP000218979"/>
    </source>
</evidence>
<dbReference type="SUPFAM" id="SSF51182">
    <property type="entry name" value="RmlC-like cupins"/>
    <property type="match status" value="1"/>
</dbReference>
<dbReference type="AlphaFoldDB" id="A0A1K2HEZ2"/>
<name>A0A1K2HEZ2_9LACT</name>
<dbReference type="InterPro" id="IPR011051">
    <property type="entry name" value="RmlC_Cupin_sf"/>
</dbReference>
<reference evidence="3 4" key="2">
    <citation type="submission" date="2016-11" db="EMBL/GenBank/DDBJ databases">
        <authorList>
            <person name="Jaros S."/>
            <person name="Januszkiewicz K."/>
            <person name="Wedrychowicz H."/>
        </authorList>
    </citation>
    <scope>NUCLEOTIDE SEQUENCE [LARGE SCALE GENOMIC DNA]</scope>
    <source>
        <strain evidence="3 4">DSM 22330</strain>
    </source>
</reference>
<dbReference type="Gene3D" id="2.60.120.10">
    <property type="entry name" value="Jelly Rolls"/>
    <property type="match status" value="1"/>
</dbReference>
<accession>A0A1K2HEZ2</accession>
<keyword evidence="5" id="KW-1185">Reference proteome</keyword>
<proteinExistence type="predicted"/>
<evidence type="ECO:0000313" key="2">
    <source>
        <dbReference type="EMBL" id="PCS03582.1"/>
    </source>
</evidence>
<protein>
    <submittedName>
        <fullName evidence="2 3">Cupin</fullName>
    </submittedName>
</protein>
<feature type="domain" description="Cupin type-2" evidence="1">
    <location>
        <begin position="39"/>
        <end position="109"/>
    </location>
</feature>
<keyword evidence="3" id="KW-0413">Isomerase</keyword>
<dbReference type="RefSeq" id="WP_031366755.1">
    <property type="nucleotide sequence ID" value="NZ_FPKS01000007.1"/>
</dbReference>
<sequence length="135" mass="15432">MTLDNDAIEITRQTSAISVTKSSGTQVAYYLYPEFEIHVNILPAGVVQDWHKHVQLDENVIVTSGEITVEYMENGHVSSQIVQENDVLRVKRSIHRLLNQSSEPAQFIVFRFVPTSQEQSELMKQDKVDCENEIK</sequence>
<dbReference type="Proteomes" id="UP000218979">
    <property type="component" value="Unassembled WGS sequence"/>
</dbReference>
<dbReference type="GO" id="GO:0016853">
    <property type="term" value="F:isomerase activity"/>
    <property type="evidence" value="ECO:0007669"/>
    <property type="project" value="UniProtKB-KW"/>
</dbReference>
<dbReference type="Proteomes" id="UP000185655">
    <property type="component" value="Unassembled WGS sequence"/>
</dbReference>
<organism evidence="3 4">
    <name type="scientific">Pseudolactococcus chungangensis CAU 28 = DSM 22330</name>
    <dbReference type="NCBI Taxonomy" id="1122154"/>
    <lineage>
        <taxon>Bacteria</taxon>
        <taxon>Bacillati</taxon>
        <taxon>Bacillota</taxon>
        <taxon>Bacilli</taxon>
        <taxon>Lactobacillales</taxon>
        <taxon>Streptococcaceae</taxon>
        <taxon>Pseudolactococcus</taxon>
    </lineage>
</organism>
<evidence type="ECO:0000259" key="1">
    <source>
        <dbReference type="Pfam" id="PF07883"/>
    </source>
</evidence>
<evidence type="ECO:0000313" key="3">
    <source>
        <dbReference type="EMBL" id="SFZ75089.1"/>
    </source>
</evidence>
<dbReference type="InterPro" id="IPR014710">
    <property type="entry name" value="RmlC-like_jellyroll"/>
</dbReference>
<reference evidence="2 5" key="1">
    <citation type="submission" date="2014-12" db="EMBL/GenBank/DDBJ databases">
        <title>Draft genome sequences of 10 type strains of Lactococcus.</title>
        <authorList>
            <person name="Sun Z."/>
            <person name="Zhong Z."/>
            <person name="Liu W."/>
            <person name="Zhang W."/>
            <person name="Zhang H."/>
        </authorList>
    </citation>
    <scope>NUCLEOTIDE SEQUENCE [LARGE SCALE GENOMIC DNA]</scope>
    <source>
        <strain evidence="2 5">DSM 22330</strain>
    </source>
</reference>
<evidence type="ECO:0000313" key="4">
    <source>
        <dbReference type="Proteomes" id="UP000185655"/>
    </source>
</evidence>
<dbReference type="InterPro" id="IPR013096">
    <property type="entry name" value="Cupin_2"/>
</dbReference>
<dbReference type="EMBL" id="FPKS01000007">
    <property type="protein sequence ID" value="SFZ75089.1"/>
    <property type="molecule type" value="Genomic_DNA"/>
</dbReference>
<dbReference type="CDD" id="cd02208">
    <property type="entry name" value="cupin_RmlC-like"/>
    <property type="match status" value="1"/>
</dbReference>
<dbReference type="EMBL" id="JXJT01000008">
    <property type="protein sequence ID" value="PCS03582.1"/>
    <property type="molecule type" value="Genomic_DNA"/>
</dbReference>
<dbReference type="Pfam" id="PF07883">
    <property type="entry name" value="Cupin_2"/>
    <property type="match status" value="1"/>
</dbReference>